<gene>
    <name evidence="6" type="ORF">Raf01_61340</name>
</gene>
<comment type="subcellular location">
    <subcellularLocation>
        <location evidence="1">Periplasm</location>
    </subcellularLocation>
</comment>
<dbReference type="SUPFAM" id="SSF53850">
    <property type="entry name" value="Periplasmic binding protein-like II"/>
    <property type="match status" value="1"/>
</dbReference>
<comment type="similarity">
    <text evidence="2">Belongs to the prokaryotic sulfate-binding protein family.</text>
</comment>
<accession>A0A8J3QXJ3</accession>
<dbReference type="GO" id="GO:0042597">
    <property type="term" value="C:periplasmic space"/>
    <property type="evidence" value="ECO:0007669"/>
    <property type="project" value="UniProtKB-SubCell"/>
</dbReference>
<evidence type="ECO:0000256" key="2">
    <source>
        <dbReference type="ARBA" id="ARBA00006099"/>
    </source>
</evidence>
<dbReference type="InterPro" id="IPR005669">
    <property type="entry name" value="Thiosulph/SO4-bd"/>
</dbReference>
<evidence type="ECO:0000256" key="5">
    <source>
        <dbReference type="ARBA" id="ARBA00022764"/>
    </source>
</evidence>
<evidence type="ECO:0000313" key="6">
    <source>
        <dbReference type="EMBL" id="GIH17962.1"/>
    </source>
</evidence>
<keyword evidence="4" id="KW-0732">Signal</keyword>
<dbReference type="Proteomes" id="UP000642748">
    <property type="component" value="Unassembled WGS sequence"/>
</dbReference>
<organism evidence="6 7">
    <name type="scientific">Rugosimonospora africana</name>
    <dbReference type="NCBI Taxonomy" id="556532"/>
    <lineage>
        <taxon>Bacteria</taxon>
        <taxon>Bacillati</taxon>
        <taxon>Actinomycetota</taxon>
        <taxon>Actinomycetes</taxon>
        <taxon>Micromonosporales</taxon>
        <taxon>Micromonosporaceae</taxon>
        <taxon>Rugosimonospora</taxon>
    </lineage>
</organism>
<protein>
    <submittedName>
        <fullName evidence="6">Sulfate ABC transporter substrate-binding protein</fullName>
    </submittedName>
</protein>
<keyword evidence="5" id="KW-0574">Periplasm</keyword>
<name>A0A8J3QXJ3_9ACTN</name>
<evidence type="ECO:0000256" key="1">
    <source>
        <dbReference type="ARBA" id="ARBA00004418"/>
    </source>
</evidence>
<proteinExistence type="inferred from homology"/>
<dbReference type="PANTHER" id="PTHR30368:SF2">
    <property type="entry name" value="SULFATE-BINDING PROTEIN"/>
    <property type="match status" value="1"/>
</dbReference>
<dbReference type="AlphaFoldDB" id="A0A8J3QXJ3"/>
<dbReference type="GO" id="GO:1902358">
    <property type="term" value="P:sulfate transmembrane transport"/>
    <property type="evidence" value="ECO:0007669"/>
    <property type="project" value="InterPro"/>
</dbReference>
<dbReference type="Gene3D" id="3.40.190.10">
    <property type="entry name" value="Periplasmic binding protein-like II"/>
    <property type="match status" value="2"/>
</dbReference>
<dbReference type="EMBL" id="BONZ01000061">
    <property type="protein sequence ID" value="GIH17962.1"/>
    <property type="molecule type" value="Genomic_DNA"/>
</dbReference>
<sequence length="299" mass="31132">MNIVAYSVPKPAYDALSSAFQKTPAGSGVTFKSSYGPSGTQSKNVAGGQKADYVGFSVGSDLTKLVPSKVADGWDSGPTKGLVSDSVVVIAVRKGNPKHICGWDDLVKSGVKIVTPDPATSGSAKWNILAAYEHVLLNGGTEAQAKDYLTKFFKNVVVRASSGAVATTQFTSGTGDALISYEDEAIDARQAGQSIDYVVPAQSFLIENPAAVTKNASASAKNFLDYVQSVDGQTVFAQKGFRPVITGTNPGPVEGANDPNNPFPNPQKIATIEQLGGWSAVNDKFFASDGIVTKIEGSG</sequence>
<dbReference type="PANTHER" id="PTHR30368">
    <property type="entry name" value="SULFATE-BINDING PROTEIN"/>
    <property type="match status" value="1"/>
</dbReference>
<evidence type="ECO:0000256" key="3">
    <source>
        <dbReference type="ARBA" id="ARBA00022448"/>
    </source>
</evidence>
<dbReference type="GO" id="GO:0140104">
    <property type="term" value="F:molecular carrier activity"/>
    <property type="evidence" value="ECO:0007669"/>
    <property type="project" value="InterPro"/>
</dbReference>
<dbReference type="Pfam" id="PF13531">
    <property type="entry name" value="SBP_bac_11"/>
    <property type="match status" value="1"/>
</dbReference>
<keyword evidence="3" id="KW-0813">Transport</keyword>
<reference evidence="6" key="1">
    <citation type="submission" date="2021-01" db="EMBL/GenBank/DDBJ databases">
        <title>Whole genome shotgun sequence of Rugosimonospora africana NBRC 104875.</title>
        <authorList>
            <person name="Komaki H."/>
            <person name="Tamura T."/>
        </authorList>
    </citation>
    <scope>NUCLEOTIDE SEQUENCE</scope>
    <source>
        <strain evidence="6">NBRC 104875</strain>
    </source>
</reference>
<evidence type="ECO:0000256" key="4">
    <source>
        <dbReference type="ARBA" id="ARBA00022729"/>
    </source>
</evidence>
<keyword evidence="7" id="KW-1185">Reference proteome</keyword>
<evidence type="ECO:0000313" key="7">
    <source>
        <dbReference type="Proteomes" id="UP000642748"/>
    </source>
</evidence>
<comment type="caution">
    <text evidence="6">The sequence shown here is derived from an EMBL/GenBank/DDBJ whole genome shotgun (WGS) entry which is preliminary data.</text>
</comment>